<name>A0A9N9PCL7_9GLOM</name>
<feature type="compositionally biased region" description="Polar residues" evidence="1">
    <location>
        <begin position="48"/>
        <end position="60"/>
    </location>
</feature>
<dbReference type="AlphaFoldDB" id="A0A9N9PCL7"/>
<reference evidence="2" key="1">
    <citation type="submission" date="2021-06" db="EMBL/GenBank/DDBJ databases">
        <authorList>
            <person name="Kallberg Y."/>
            <person name="Tangrot J."/>
            <person name="Rosling A."/>
        </authorList>
    </citation>
    <scope>NUCLEOTIDE SEQUENCE</scope>
    <source>
        <strain evidence="2">IN212</strain>
    </source>
</reference>
<evidence type="ECO:0000256" key="1">
    <source>
        <dbReference type="SAM" id="MobiDB-lite"/>
    </source>
</evidence>
<proteinExistence type="predicted"/>
<comment type="caution">
    <text evidence="2">The sequence shown here is derived from an EMBL/GenBank/DDBJ whole genome shotgun (WGS) entry which is preliminary data.</text>
</comment>
<evidence type="ECO:0000313" key="3">
    <source>
        <dbReference type="Proteomes" id="UP000789396"/>
    </source>
</evidence>
<feature type="non-terminal residue" evidence="2">
    <location>
        <position position="90"/>
    </location>
</feature>
<sequence>LLMFEVPTPSFAKSGSRTVPPAQFTIDYTTSLENSNILNPQRPHKDTPVSSLEQDSNNEAIKTPLHREERIRRPPNSFLLYRQAKQSEIT</sequence>
<accession>A0A9N9PCL7</accession>
<feature type="region of interest" description="Disordered" evidence="1">
    <location>
        <begin position="34"/>
        <end position="90"/>
    </location>
</feature>
<evidence type="ECO:0000313" key="2">
    <source>
        <dbReference type="EMBL" id="CAG8811888.1"/>
    </source>
</evidence>
<keyword evidence="3" id="KW-1185">Reference proteome</keyword>
<dbReference type="EMBL" id="CAJVPZ010086086">
    <property type="protein sequence ID" value="CAG8811888.1"/>
    <property type="molecule type" value="Genomic_DNA"/>
</dbReference>
<dbReference type="OrthoDB" id="6247875at2759"/>
<dbReference type="Proteomes" id="UP000789396">
    <property type="component" value="Unassembled WGS sequence"/>
</dbReference>
<protein>
    <submittedName>
        <fullName evidence="2">6495_t:CDS:1</fullName>
    </submittedName>
</protein>
<organism evidence="2 3">
    <name type="scientific">Racocetra fulgida</name>
    <dbReference type="NCBI Taxonomy" id="60492"/>
    <lineage>
        <taxon>Eukaryota</taxon>
        <taxon>Fungi</taxon>
        <taxon>Fungi incertae sedis</taxon>
        <taxon>Mucoromycota</taxon>
        <taxon>Glomeromycotina</taxon>
        <taxon>Glomeromycetes</taxon>
        <taxon>Diversisporales</taxon>
        <taxon>Gigasporaceae</taxon>
        <taxon>Racocetra</taxon>
    </lineage>
</organism>
<gene>
    <name evidence="2" type="ORF">RFULGI_LOCUS18845</name>
</gene>
<feature type="non-terminal residue" evidence="2">
    <location>
        <position position="1"/>
    </location>
</feature>